<dbReference type="Proteomes" id="UP000283758">
    <property type="component" value="Chromosome"/>
</dbReference>
<reference evidence="1 2" key="1">
    <citation type="submission" date="2018-10" db="EMBL/GenBank/DDBJ databases">
        <title>Complete genome sequencing of Lactobacillus johnsonii ZLJ010.</title>
        <authorList>
            <person name="Zhang W."/>
            <person name="Ji H."/>
            <person name="Wang J."/>
            <person name="Zhang D."/>
            <person name="Liu H."/>
            <person name="Wang S."/>
            <person name="Wang Y."/>
        </authorList>
    </citation>
    <scope>NUCLEOTIDE SEQUENCE [LARGE SCALE GENOMIC DNA]</scope>
    <source>
        <strain evidence="1 2">ZLJ010</strain>
    </source>
</reference>
<evidence type="ECO:0000313" key="1">
    <source>
        <dbReference type="EMBL" id="AZZ67538.1"/>
    </source>
</evidence>
<gene>
    <name evidence="1" type="ORF">D7321_05285</name>
</gene>
<dbReference type="RefSeq" id="WP_127835741.1">
    <property type="nucleotide sequence ID" value="NZ_CP032680.1"/>
</dbReference>
<dbReference type="EMBL" id="CP032680">
    <property type="protein sequence ID" value="AZZ67538.1"/>
    <property type="molecule type" value="Genomic_DNA"/>
</dbReference>
<name>A0A9W3Z0Z1_LACJH</name>
<accession>A0A9W3Z0Z1</accession>
<organism evidence="1 2">
    <name type="scientific">Lactobacillus johnsonii</name>
    <dbReference type="NCBI Taxonomy" id="33959"/>
    <lineage>
        <taxon>Bacteria</taxon>
        <taxon>Bacillati</taxon>
        <taxon>Bacillota</taxon>
        <taxon>Bacilli</taxon>
        <taxon>Lactobacillales</taxon>
        <taxon>Lactobacillaceae</taxon>
        <taxon>Lactobacillus</taxon>
    </lineage>
</organism>
<protein>
    <submittedName>
        <fullName evidence="1">Uncharacterized protein</fullName>
    </submittedName>
</protein>
<proteinExistence type="predicted"/>
<dbReference type="AlphaFoldDB" id="A0A9W3Z0Z1"/>
<sequence length="82" mass="9925">MSKETWLTVKALCDKYGYSTSAYDKRRRKCLSSPFQDAIVYDGHHTMIIEERWQAFLKERSRKHWEEVFGTQLVRDRRALNR</sequence>
<evidence type="ECO:0000313" key="2">
    <source>
        <dbReference type="Proteomes" id="UP000283758"/>
    </source>
</evidence>